<evidence type="ECO:0008006" key="12">
    <source>
        <dbReference type="Google" id="ProtNLM"/>
    </source>
</evidence>
<feature type="non-terminal residue" evidence="10">
    <location>
        <position position="1"/>
    </location>
</feature>
<comment type="caution">
    <text evidence="10">The sequence shown here is derived from an EMBL/GenBank/DDBJ whole genome shotgun (WGS) entry which is preliminary data.</text>
</comment>
<evidence type="ECO:0000259" key="8">
    <source>
        <dbReference type="PROSITE" id="PS50090"/>
    </source>
</evidence>
<dbReference type="CDD" id="cd00167">
    <property type="entry name" value="SANT"/>
    <property type="match status" value="2"/>
</dbReference>
<feature type="domain" description="HTH myb-type" evidence="9">
    <location>
        <begin position="46"/>
        <end position="98"/>
    </location>
</feature>
<reference evidence="10 11" key="1">
    <citation type="submission" date="2024-05" db="EMBL/GenBank/DDBJ databases">
        <title>De novo assembly of an allotetraploid wild potato.</title>
        <authorList>
            <person name="Hosaka A.J."/>
        </authorList>
    </citation>
    <scope>NUCLEOTIDE SEQUENCE [LARGE SCALE GENOMIC DNA]</scope>
    <source>
        <tissue evidence="10">Young leaves</tissue>
    </source>
</reference>
<feature type="domain" description="Myb-like" evidence="8">
    <location>
        <begin position="46"/>
        <end position="98"/>
    </location>
</feature>
<protein>
    <recommendedName>
        <fullName evidence="12">Transcription factor</fullName>
    </recommendedName>
</protein>
<dbReference type="FunFam" id="1.10.10.60:FF:000011">
    <property type="entry name" value="Myb transcription factor"/>
    <property type="match status" value="1"/>
</dbReference>
<feature type="domain" description="Myb-like" evidence="8">
    <location>
        <begin position="99"/>
        <end position="149"/>
    </location>
</feature>
<organism evidence="10 11">
    <name type="scientific">Solanum stoloniferum</name>
    <dbReference type="NCBI Taxonomy" id="62892"/>
    <lineage>
        <taxon>Eukaryota</taxon>
        <taxon>Viridiplantae</taxon>
        <taxon>Streptophyta</taxon>
        <taxon>Embryophyta</taxon>
        <taxon>Tracheophyta</taxon>
        <taxon>Spermatophyta</taxon>
        <taxon>Magnoliopsida</taxon>
        <taxon>eudicotyledons</taxon>
        <taxon>Gunneridae</taxon>
        <taxon>Pentapetalae</taxon>
        <taxon>asterids</taxon>
        <taxon>lamiids</taxon>
        <taxon>Solanales</taxon>
        <taxon>Solanaceae</taxon>
        <taxon>Solanoideae</taxon>
        <taxon>Solaneae</taxon>
        <taxon>Solanum</taxon>
    </lineage>
</organism>
<dbReference type="InterPro" id="IPR044676">
    <property type="entry name" value="EOBI/EOBII-like_plant"/>
</dbReference>
<dbReference type="EMBL" id="JBJKTR010000003">
    <property type="protein sequence ID" value="KAL3375309.1"/>
    <property type="molecule type" value="Genomic_DNA"/>
</dbReference>
<evidence type="ECO:0000256" key="6">
    <source>
        <dbReference type="ARBA" id="ARBA00023242"/>
    </source>
</evidence>
<accession>A0ABD2V3L3</accession>
<keyword evidence="4" id="KW-0238">DNA-binding</keyword>
<dbReference type="Gene3D" id="1.10.10.60">
    <property type="entry name" value="Homeodomain-like"/>
    <property type="match status" value="2"/>
</dbReference>
<evidence type="ECO:0000256" key="5">
    <source>
        <dbReference type="ARBA" id="ARBA00023163"/>
    </source>
</evidence>
<evidence type="ECO:0000259" key="9">
    <source>
        <dbReference type="PROSITE" id="PS51294"/>
    </source>
</evidence>
<evidence type="ECO:0000256" key="4">
    <source>
        <dbReference type="ARBA" id="ARBA00023125"/>
    </source>
</evidence>
<dbReference type="SMART" id="SM00717">
    <property type="entry name" value="SANT"/>
    <property type="match status" value="2"/>
</dbReference>
<dbReference type="InterPro" id="IPR001005">
    <property type="entry name" value="SANT/Myb"/>
</dbReference>
<dbReference type="FunFam" id="1.10.10.60:FF:000079">
    <property type="entry name" value="MYB transcription factor"/>
    <property type="match status" value="1"/>
</dbReference>
<name>A0ABD2V3L3_9SOLN</name>
<evidence type="ECO:0000256" key="3">
    <source>
        <dbReference type="ARBA" id="ARBA00023015"/>
    </source>
</evidence>
<dbReference type="InterPro" id="IPR017930">
    <property type="entry name" value="Myb_dom"/>
</dbReference>
<keyword evidence="2" id="KW-0677">Repeat</keyword>
<keyword evidence="6" id="KW-0539">Nucleus</keyword>
<dbReference type="AlphaFoldDB" id="A0ABD2V3L3"/>
<dbReference type="PROSITE" id="PS50090">
    <property type="entry name" value="MYB_LIKE"/>
    <property type="match status" value="2"/>
</dbReference>
<dbReference type="PANTHER" id="PTHR45675">
    <property type="entry name" value="MYB TRANSCRIPTION FACTOR-RELATED-RELATED"/>
    <property type="match status" value="1"/>
</dbReference>
<feature type="compositionally biased region" description="Low complexity" evidence="7">
    <location>
        <begin position="193"/>
        <end position="216"/>
    </location>
</feature>
<sequence length="308" mass="35216">FETCTLKKSDLFSLPSNNNISTKSLNMETEMSFLSKSSSSSSSDDDIELRRGPWTIEEDKLLVHYITNHGEGRWNMLAKHAGLKRTGKSCRLRWLNYLKPDVKRGNLTPQEQLLILELHSKLGNRWSKIAQYLPGRTDNEIKNYWRTRVQKQARNLKIDSNSAAFQEMIRSLWIPRLLQKIQSSSVPPSIQGSQSSTPPGFSTSTSSNSSSHSCSIYNSPKITSECPQITPREIDDSDLNSFVKAHFPFDNSYEMDNFGQFETGNFNEVMDYDQISGDQNKLKGDVIADSFWSNMDDFFYQKTGYEQL</sequence>
<feature type="domain" description="HTH myb-type" evidence="9">
    <location>
        <begin position="99"/>
        <end position="153"/>
    </location>
</feature>
<evidence type="ECO:0000313" key="10">
    <source>
        <dbReference type="EMBL" id="KAL3375309.1"/>
    </source>
</evidence>
<dbReference type="GO" id="GO:0000976">
    <property type="term" value="F:transcription cis-regulatory region binding"/>
    <property type="evidence" value="ECO:0007669"/>
    <property type="project" value="UniProtKB-ARBA"/>
</dbReference>
<keyword evidence="5" id="KW-0804">Transcription</keyword>
<dbReference type="GO" id="GO:0005634">
    <property type="term" value="C:nucleus"/>
    <property type="evidence" value="ECO:0007669"/>
    <property type="project" value="UniProtKB-SubCell"/>
</dbReference>
<evidence type="ECO:0000313" key="11">
    <source>
        <dbReference type="Proteomes" id="UP001627284"/>
    </source>
</evidence>
<dbReference type="PROSITE" id="PS51294">
    <property type="entry name" value="HTH_MYB"/>
    <property type="match status" value="2"/>
</dbReference>
<evidence type="ECO:0000256" key="2">
    <source>
        <dbReference type="ARBA" id="ARBA00022737"/>
    </source>
</evidence>
<keyword evidence="11" id="KW-1185">Reference proteome</keyword>
<dbReference type="PANTHER" id="PTHR45675:SF117">
    <property type="entry name" value="MYB-RELATED PROTEIN MYBAS2-LIKE"/>
    <property type="match status" value="1"/>
</dbReference>
<dbReference type="Proteomes" id="UP001627284">
    <property type="component" value="Unassembled WGS sequence"/>
</dbReference>
<feature type="region of interest" description="Disordered" evidence="7">
    <location>
        <begin position="185"/>
        <end position="216"/>
    </location>
</feature>
<gene>
    <name evidence="10" type="ORF">AABB24_006680</name>
</gene>
<evidence type="ECO:0000256" key="1">
    <source>
        <dbReference type="ARBA" id="ARBA00004123"/>
    </source>
</evidence>
<evidence type="ECO:0000256" key="7">
    <source>
        <dbReference type="SAM" id="MobiDB-lite"/>
    </source>
</evidence>
<dbReference type="GO" id="GO:0010597">
    <property type="term" value="P:green leaf volatile biosynthetic process"/>
    <property type="evidence" value="ECO:0007669"/>
    <property type="project" value="UniProtKB-ARBA"/>
</dbReference>
<dbReference type="SUPFAM" id="SSF46689">
    <property type="entry name" value="Homeodomain-like"/>
    <property type="match status" value="1"/>
</dbReference>
<dbReference type="Pfam" id="PF00249">
    <property type="entry name" value="Myb_DNA-binding"/>
    <property type="match status" value="2"/>
</dbReference>
<proteinExistence type="predicted"/>
<dbReference type="InterPro" id="IPR009057">
    <property type="entry name" value="Homeodomain-like_sf"/>
</dbReference>
<keyword evidence="3" id="KW-0805">Transcription regulation</keyword>
<comment type="subcellular location">
    <subcellularLocation>
        <location evidence="1">Nucleus</location>
    </subcellularLocation>
</comment>